<accession>A0ACC2JXI0</accession>
<reference evidence="1" key="1">
    <citation type="submission" date="2022-12" db="EMBL/GenBank/DDBJ databases">
        <title>Genome Sequence of Lasiodiplodia mahajangana.</title>
        <authorList>
            <person name="Buettner E."/>
        </authorList>
    </citation>
    <scope>NUCLEOTIDE SEQUENCE</scope>
    <source>
        <strain evidence="1">VT137</strain>
    </source>
</reference>
<sequence>MVMTPGPQDTDSQTPDPISANEAIHNTVSDPRQATGANFYTEDRRRRSVRFKFCSDPSKLYALRCQKWIAFLDVKCDDVPRLMREGFFWDASNAIQKEGFLTVENKSHANDWSGASTRWYFLTDTRQDRLWVASLTVRATDLNVLYNFKLSQLSRELVRSVWASNQDGREIYGYQAYTSPDLVNKTPESPMMGFNVIYDGMPMEGFWPWPRKENNADTKEFLENSADEAVSGSSRRSQDEVRSTRNFTDVEVKPKTRGTKHNHCRYRDEDHSEAMEEMCECCCM</sequence>
<proteinExistence type="predicted"/>
<dbReference type="EMBL" id="JAPUUL010000161">
    <property type="protein sequence ID" value="KAJ8132228.1"/>
    <property type="molecule type" value="Genomic_DNA"/>
</dbReference>
<dbReference type="Proteomes" id="UP001153332">
    <property type="component" value="Unassembled WGS sequence"/>
</dbReference>
<name>A0ACC2JXI0_9PEZI</name>
<evidence type="ECO:0000313" key="1">
    <source>
        <dbReference type="EMBL" id="KAJ8132228.1"/>
    </source>
</evidence>
<gene>
    <name evidence="1" type="ORF">O1611_g1391</name>
</gene>
<protein>
    <submittedName>
        <fullName evidence="1">Uncharacterized protein</fullName>
    </submittedName>
</protein>
<organism evidence="1 2">
    <name type="scientific">Lasiodiplodia mahajangana</name>
    <dbReference type="NCBI Taxonomy" id="1108764"/>
    <lineage>
        <taxon>Eukaryota</taxon>
        <taxon>Fungi</taxon>
        <taxon>Dikarya</taxon>
        <taxon>Ascomycota</taxon>
        <taxon>Pezizomycotina</taxon>
        <taxon>Dothideomycetes</taxon>
        <taxon>Dothideomycetes incertae sedis</taxon>
        <taxon>Botryosphaeriales</taxon>
        <taxon>Botryosphaeriaceae</taxon>
        <taxon>Lasiodiplodia</taxon>
    </lineage>
</organism>
<evidence type="ECO:0000313" key="2">
    <source>
        <dbReference type="Proteomes" id="UP001153332"/>
    </source>
</evidence>
<comment type="caution">
    <text evidence="1">The sequence shown here is derived from an EMBL/GenBank/DDBJ whole genome shotgun (WGS) entry which is preliminary data.</text>
</comment>
<keyword evidence="2" id="KW-1185">Reference proteome</keyword>